<protein>
    <submittedName>
        <fullName evidence="1">Uncharacterized protein</fullName>
    </submittedName>
</protein>
<proteinExistence type="predicted"/>
<sequence>MADLCFEDGFRFLALADIREKELELGADAYALYEKLLDAEQFVGVIPVEAQAAIDGLPKDERRRIRPHNFASSTSTTPQTLAQATVKLEDIIDLQRNTLEYEHCAQHAESDWKNAIHSEVLRLALRRRKDAVLDGALHVSGLRVEEDAEVDRF</sequence>
<evidence type="ECO:0000313" key="1">
    <source>
        <dbReference type="EMBL" id="KAL1637623.1"/>
    </source>
</evidence>
<name>A0ABR3TDX4_9PEZI</name>
<keyword evidence="2" id="KW-1185">Reference proteome</keyword>
<comment type="caution">
    <text evidence="1">The sequence shown here is derived from an EMBL/GenBank/DDBJ whole genome shotgun (WGS) entry which is preliminary data.</text>
</comment>
<dbReference type="EMBL" id="JAKEKT020000087">
    <property type="protein sequence ID" value="KAL1637623.1"/>
    <property type="molecule type" value="Genomic_DNA"/>
</dbReference>
<gene>
    <name evidence="1" type="ORF">SLS58_009226</name>
</gene>
<accession>A0ABR3TDX4</accession>
<evidence type="ECO:0000313" key="2">
    <source>
        <dbReference type="Proteomes" id="UP001521184"/>
    </source>
</evidence>
<organism evidence="1 2">
    <name type="scientific">Diplodia intermedia</name>
    <dbReference type="NCBI Taxonomy" id="856260"/>
    <lineage>
        <taxon>Eukaryota</taxon>
        <taxon>Fungi</taxon>
        <taxon>Dikarya</taxon>
        <taxon>Ascomycota</taxon>
        <taxon>Pezizomycotina</taxon>
        <taxon>Dothideomycetes</taxon>
        <taxon>Dothideomycetes incertae sedis</taxon>
        <taxon>Botryosphaeriales</taxon>
        <taxon>Botryosphaeriaceae</taxon>
        <taxon>Diplodia</taxon>
    </lineage>
</organism>
<reference evidence="1 2" key="1">
    <citation type="journal article" date="2023" name="Plant Dis.">
        <title>First Report of Diplodia intermedia Causing Canker and Dieback Diseases on Apple Trees in Canada.</title>
        <authorList>
            <person name="Ellouze W."/>
            <person name="Ilyukhin E."/>
            <person name="Sulman M."/>
            <person name="Ali S."/>
        </authorList>
    </citation>
    <scope>NUCLEOTIDE SEQUENCE [LARGE SCALE GENOMIC DNA]</scope>
    <source>
        <strain evidence="1 2">M45-28</strain>
    </source>
</reference>
<dbReference type="Proteomes" id="UP001521184">
    <property type="component" value="Unassembled WGS sequence"/>
</dbReference>